<dbReference type="GO" id="GO:0030496">
    <property type="term" value="C:midbody"/>
    <property type="evidence" value="ECO:0007669"/>
    <property type="project" value="TreeGrafter"/>
</dbReference>
<dbReference type="GO" id="GO:0005813">
    <property type="term" value="C:centrosome"/>
    <property type="evidence" value="ECO:0007669"/>
    <property type="project" value="TreeGrafter"/>
</dbReference>
<dbReference type="GO" id="GO:0000724">
    <property type="term" value="P:double-strand break repair via homologous recombination"/>
    <property type="evidence" value="ECO:0007669"/>
    <property type="project" value="InterPro"/>
</dbReference>
<dbReference type="Pfam" id="PF25569">
    <property type="entry name" value="TPR_ZFYVE26"/>
    <property type="match status" value="1"/>
</dbReference>
<dbReference type="InParanoid" id="A0A6L2Q6Z9"/>
<keyword evidence="3" id="KW-1185">Reference proteome</keyword>
<sequence length="238" mass="26804">MESTLQLAMKLDPREVNHHLSTVFWQMEVTKFLHSCELEQRHVMDLIPGLLQPLQSSGIFGTKLSSCSVPTLFGSNIERMQLAVLVMVCGKTVDEGFGLAFRIIKDYHLKASQIYSLAGKKLVCDGRFADIEQLIFCIQSSGLSETSSVCDDVLVQCVHTLAEKRDSTDMEPLIKLIVDPGRKISAYIKCRQLKSAYLLAVKYSRLDDVRKILHEAQKLGQTKMQQICLKRLGQQVET</sequence>
<dbReference type="Proteomes" id="UP000502823">
    <property type="component" value="Unassembled WGS sequence"/>
</dbReference>
<dbReference type="PANTHER" id="PTHR46591:SF1">
    <property type="entry name" value="ZINC FINGER FYVE DOMAIN-CONTAINING PROTEIN 26"/>
    <property type="match status" value="1"/>
</dbReference>
<dbReference type="EMBL" id="BLKM01000798">
    <property type="protein sequence ID" value="GFG38565.1"/>
    <property type="molecule type" value="Genomic_DNA"/>
</dbReference>
<dbReference type="GO" id="GO:0000281">
    <property type="term" value="P:mitotic cytokinesis"/>
    <property type="evidence" value="ECO:0007669"/>
    <property type="project" value="InterPro"/>
</dbReference>
<dbReference type="PANTHER" id="PTHR46591">
    <property type="entry name" value="ZINC FINGER FYVE DOMAIN-CONTAINING PROTEIN 26"/>
    <property type="match status" value="1"/>
</dbReference>
<evidence type="ECO:0000259" key="1">
    <source>
        <dbReference type="Pfam" id="PF25569"/>
    </source>
</evidence>
<accession>A0A6L2Q6Z9</accession>
<feature type="domain" description="ZFYVE26-like TPR repeats" evidence="1">
    <location>
        <begin position="111"/>
        <end position="232"/>
    </location>
</feature>
<comment type="caution">
    <text evidence="2">The sequence shown here is derived from an EMBL/GenBank/DDBJ whole genome shotgun (WGS) entry which is preliminary data.</text>
</comment>
<evidence type="ECO:0000313" key="2">
    <source>
        <dbReference type="EMBL" id="GFG38565.1"/>
    </source>
</evidence>
<dbReference type="GO" id="GO:0032266">
    <property type="term" value="F:phosphatidylinositol-3-phosphate binding"/>
    <property type="evidence" value="ECO:0007669"/>
    <property type="project" value="InterPro"/>
</dbReference>
<evidence type="ECO:0000313" key="3">
    <source>
        <dbReference type="Proteomes" id="UP000502823"/>
    </source>
</evidence>
<organism evidence="2 3">
    <name type="scientific">Coptotermes formosanus</name>
    <name type="common">Formosan subterranean termite</name>
    <dbReference type="NCBI Taxonomy" id="36987"/>
    <lineage>
        <taxon>Eukaryota</taxon>
        <taxon>Metazoa</taxon>
        <taxon>Ecdysozoa</taxon>
        <taxon>Arthropoda</taxon>
        <taxon>Hexapoda</taxon>
        <taxon>Insecta</taxon>
        <taxon>Pterygota</taxon>
        <taxon>Neoptera</taxon>
        <taxon>Polyneoptera</taxon>
        <taxon>Dictyoptera</taxon>
        <taxon>Blattodea</taxon>
        <taxon>Blattoidea</taxon>
        <taxon>Termitoidae</taxon>
        <taxon>Rhinotermitidae</taxon>
        <taxon>Coptotermes</taxon>
    </lineage>
</organism>
<dbReference type="GO" id="GO:0032465">
    <property type="term" value="P:regulation of cytokinesis"/>
    <property type="evidence" value="ECO:0007669"/>
    <property type="project" value="TreeGrafter"/>
</dbReference>
<proteinExistence type="predicted"/>
<dbReference type="InterPro" id="IPR028730">
    <property type="entry name" value="ZFYVE26"/>
</dbReference>
<name>A0A6L2Q6Z9_COPFO</name>
<gene>
    <name evidence="2" type="ORF">Cfor_07107</name>
</gene>
<protein>
    <recommendedName>
        <fullName evidence="1">ZFYVE26-like TPR repeats domain-containing protein</fullName>
    </recommendedName>
</protein>
<dbReference type="InterPro" id="IPR057946">
    <property type="entry name" value="TPR_ZFYVE26"/>
</dbReference>
<dbReference type="AlphaFoldDB" id="A0A6L2Q6Z9"/>
<dbReference type="OrthoDB" id="1936617at2759"/>
<reference evidence="3" key="1">
    <citation type="submission" date="2020-01" db="EMBL/GenBank/DDBJ databases">
        <title>Draft genome sequence of the Termite Coptotermes fromosanus.</title>
        <authorList>
            <person name="Itakura S."/>
            <person name="Yosikawa Y."/>
            <person name="Umezawa K."/>
        </authorList>
    </citation>
    <scope>NUCLEOTIDE SEQUENCE [LARGE SCALE GENOMIC DNA]</scope>
</reference>
<dbReference type="GO" id="GO:0005765">
    <property type="term" value="C:lysosomal membrane"/>
    <property type="evidence" value="ECO:0007669"/>
    <property type="project" value="TreeGrafter"/>
</dbReference>